<proteinExistence type="predicted"/>
<evidence type="ECO:0000313" key="3">
    <source>
        <dbReference type="EMBL" id="CAC5388851.1"/>
    </source>
</evidence>
<dbReference type="PANTHER" id="PTHR15723:SF0">
    <property type="entry name" value="CARBOHYDRATE SULFOTRANSFERASE 15"/>
    <property type="match status" value="1"/>
</dbReference>
<keyword evidence="3" id="KW-0808">Transferase</keyword>
<name>A0A6J8C000_MYTCO</name>
<protein>
    <submittedName>
        <fullName evidence="3">CHST15</fullName>
        <ecNumber evidence="3">2.8.2.33</ecNumber>
    </submittedName>
</protein>
<evidence type="ECO:0000259" key="2">
    <source>
        <dbReference type="Pfam" id="PF00685"/>
    </source>
</evidence>
<evidence type="ECO:0000313" key="4">
    <source>
        <dbReference type="Proteomes" id="UP000507470"/>
    </source>
</evidence>
<dbReference type="InterPro" id="IPR027417">
    <property type="entry name" value="P-loop_NTPase"/>
</dbReference>
<reference evidence="3 4" key="1">
    <citation type="submission" date="2020-06" db="EMBL/GenBank/DDBJ databases">
        <authorList>
            <person name="Li R."/>
            <person name="Bekaert M."/>
        </authorList>
    </citation>
    <scope>NUCLEOTIDE SEQUENCE [LARGE SCALE GENOMIC DNA]</scope>
    <source>
        <strain evidence="4">wild</strain>
    </source>
</reference>
<dbReference type="SUPFAM" id="SSF52540">
    <property type="entry name" value="P-loop containing nucleoside triphosphate hydrolases"/>
    <property type="match status" value="1"/>
</dbReference>
<evidence type="ECO:0000256" key="1">
    <source>
        <dbReference type="SAM" id="Phobius"/>
    </source>
</evidence>
<dbReference type="GO" id="GO:0019319">
    <property type="term" value="P:hexose biosynthetic process"/>
    <property type="evidence" value="ECO:0007669"/>
    <property type="project" value="TreeGrafter"/>
</dbReference>
<dbReference type="AlphaFoldDB" id="A0A6J8C000"/>
<keyword evidence="4" id="KW-1185">Reference proteome</keyword>
<dbReference type="Proteomes" id="UP000507470">
    <property type="component" value="Unassembled WGS sequence"/>
</dbReference>
<keyword evidence="1" id="KW-0472">Membrane</keyword>
<feature type="transmembrane region" description="Helical" evidence="1">
    <location>
        <begin position="27"/>
        <end position="49"/>
    </location>
</feature>
<dbReference type="InterPro" id="IPR000863">
    <property type="entry name" value="Sulfotransferase_dom"/>
</dbReference>
<dbReference type="InterPro" id="IPR052654">
    <property type="entry name" value="CS_Sulfotransferase"/>
</dbReference>
<keyword evidence="1" id="KW-0812">Transmembrane</keyword>
<keyword evidence="1" id="KW-1133">Transmembrane helix</keyword>
<dbReference type="OrthoDB" id="8068875at2759"/>
<dbReference type="Pfam" id="PF00685">
    <property type="entry name" value="Sulfotransfer_1"/>
    <property type="match status" value="1"/>
</dbReference>
<dbReference type="PANTHER" id="PTHR15723">
    <property type="entry name" value="CARBOHYDRATE SULFOTRANSFERASE 15"/>
    <property type="match status" value="1"/>
</dbReference>
<dbReference type="Gene3D" id="3.40.50.300">
    <property type="entry name" value="P-loop containing nucleotide triphosphate hydrolases"/>
    <property type="match status" value="1"/>
</dbReference>
<gene>
    <name evidence="3" type="ORF">MCOR_24085</name>
</gene>
<accession>A0A6J8C000</accession>
<feature type="domain" description="Sulfotransferase" evidence="2">
    <location>
        <begin position="166"/>
        <end position="436"/>
    </location>
</feature>
<dbReference type="GO" id="GO:0050659">
    <property type="term" value="F:N-acetylgalactosamine 4-sulfate 6-O-sulfotransferase activity"/>
    <property type="evidence" value="ECO:0007669"/>
    <property type="project" value="UniProtKB-EC"/>
</dbReference>
<dbReference type="EMBL" id="CACVKT020004265">
    <property type="protein sequence ID" value="CAC5388851.1"/>
    <property type="molecule type" value="Genomic_DNA"/>
</dbReference>
<dbReference type="EC" id="2.8.2.33" evidence="3"/>
<organism evidence="3 4">
    <name type="scientific">Mytilus coruscus</name>
    <name type="common">Sea mussel</name>
    <dbReference type="NCBI Taxonomy" id="42192"/>
    <lineage>
        <taxon>Eukaryota</taxon>
        <taxon>Metazoa</taxon>
        <taxon>Spiralia</taxon>
        <taxon>Lophotrochozoa</taxon>
        <taxon>Mollusca</taxon>
        <taxon>Bivalvia</taxon>
        <taxon>Autobranchia</taxon>
        <taxon>Pteriomorphia</taxon>
        <taxon>Mytilida</taxon>
        <taxon>Mytiloidea</taxon>
        <taxon>Mytilidae</taxon>
        <taxon>Mytilinae</taxon>
        <taxon>Mytilus</taxon>
    </lineage>
</organism>
<sequence length="481" mass="57137">MVYGRCCTQQIVKISLKWLIRPRTTASALYVVAVVCVLGTILISLSQIFHVHTTISPPAHHWSIHFLSDTGIHGTNYTNITERNETKFIWTHPEIDILHKEPFQFLKKYKNPCWQEPLYTTNVYQNNKYSLLSPNVRSTVIRLMTEWNTRLARDQIPQRMRCLPYFFIIGQPKCGSTDLFRRILQHPDVVSPPIKELHWWSRNRMGKRLNYTDIIPLSDYIDMFDQAAVQIERRGDNVKHQIVTGEASVSVMWENDDWWHLPENVGQDEPLYTNADYMKHFLPNLKVIIILRNPSERLFSDYLYFNPTANKSLEDFHNKVNFSVQLYENCFNNHSIRHCLYNYTIGMASQVRLRIGVYSVYLKDWLKLYPRDQFLVLTLNEYSGKMLKTMKKVFKFLKLRPLSKEQYIAMKKLRRQNKRKYKDTKVGAMMNKTKQMLETFYGQFDRELSKILGYEFSWESMEEHNNSYVKNAPVVDENDYF</sequence>